<evidence type="ECO:0000256" key="1">
    <source>
        <dbReference type="SAM" id="MobiDB-lite"/>
    </source>
</evidence>
<accession>A0A0S4KDW2</accession>
<dbReference type="Proteomes" id="UP000051952">
    <property type="component" value="Unassembled WGS sequence"/>
</dbReference>
<dbReference type="VEuPathDB" id="TriTrypDB:BSAL_49570"/>
<gene>
    <name evidence="2" type="ORF">BSAL_49570</name>
</gene>
<sequence length="357" mass="41083">MFRLGHHPLLASRNVAYNRKLRHKFRPSSMPVDQQLKARQDTISSVMQVRRTGFGNDQRRKNLETRIYSRGARLERHNAVDVNRTYGLQGLGDLEPLSNSANFGIQDETFYKYDSKEEVAKYEEPPVPFTPLAARKLAAGTFWPSAPDPINLASREVSILKHEKNMSPSANEYSTQIEYYLRRDLKACPAHIGENMDFAQLIIKEVLATRRSKKIYIVWTTVHPGARFEIEPHIIKLGSWVQRLILKRIKNRPNIPRVVWIYDSGALQRELPRDLKNKLESMLAESSSTIEDRVDHLKKMDSLEHKMKSIPWFMPYLWSKDKKMMQRKTVLADAAEVDARKKDGGGGGRTPTPNYAA</sequence>
<dbReference type="EMBL" id="CYKH01000021">
    <property type="protein sequence ID" value="CUI10888.1"/>
    <property type="molecule type" value="Genomic_DNA"/>
</dbReference>
<feature type="region of interest" description="Disordered" evidence="1">
    <location>
        <begin position="336"/>
        <end position="357"/>
    </location>
</feature>
<organism evidence="2 3">
    <name type="scientific">Bodo saltans</name>
    <name type="common">Flagellated protozoan</name>
    <dbReference type="NCBI Taxonomy" id="75058"/>
    <lineage>
        <taxon>Eukaryota</taxon>
        <taxon>Discoba</taxon>
        <taxon>Euglenozoa</taxon>
        <taxon>Kinetoplastea</taxon>
        <taxon>Metakinetoplastina</taxon>
        <taxon>Eubodonida</taxon>
        <taxon>Bodonidae</taxon>
        <taxon>Bodo</taxon>
    </lineage>
</organism>
<dbReference type="OMA" id="YIVWATV"/>
<proteinExistence type="predicted"/>
<dbReference type="OrthoDB" id="276396at2759"/>
<reference evidence="3" key="1">
    <citation type="submission" date="2015-09" db="EMBL/GenBank/DDBJ databases">
        <authorList>
            <consortium name="Pathogen Informatics"/>
        </authorList>
    </citation>
    <scope>NUCLEOTIDE SEQUENCE [LARGE SCALE GENOMIC DNA]</scope>
    <source>
        <strain evidence="3">Lake Konstanz</strain>
    </source>
</reference>
<dbReference type="AlphaFoldDB" id="A0A0S4KDW2"/>
<protein>
    <submittedName>
        <fullName evidence="2">Uncharacterized protein</fullName>
    </submittedName>
</protein>
<evidence type="ECO:0000313" key="2">
    <source>
        <dbReference type="EMBL" id="CUI10888.1"/>
    </source>
</evidence>
<keyword evidence="3" id="KW-1185">Reference proteome</keyword>
<evidence type="ECO:0000313" key="3">
    <source>
        <dbReference type="Proteomes" id="UP000051952"/>
    </source>
</evidence>
<name>A0A0S4KDW2_BODSA</name>